<name>A0A9D1M748_9BACT</name>
<feature type="domain" description="DUF4476" evidence="1">
    <location>
        <begin position="122"/>
        <end position="211"/>
    </location>
</feature>
<reference evidence="2" key="2">
    <citation type="journal article" date="2021" name="PeerJ">
        <title>Extensive microbial diversity within the chicken gut microbiome revealed by metagenomics and culture.</title>
        <authorList>
            <person name="Gilroy R."/>
            <person name="Ravi A."/>
            <person name="Getino M."/>
            <person name="Pursley I."/>
            <person name="Horton D.L."/>
            <person name="Alikhan N.F."/>
            <person name="Baker D."/>
            <person name="Gharbi K."/>
            <person name="Hall N."/>
            <person name="Watson M."/>
            <person name="Adriaenssens E.M."/>
            <person name="Foster-Nyarko E."/>
            <person name="Jarju S."/>
            <person name="Secka A."/>
            <person name="Antonio M."/>
            <person name="Oren A."/>
            <person name="Chaudhuri R.R."/>
            <person name="La Ragione R."/>
            <person name="Hildebrand F."/>
            <person name="Pallen M.J."/>
        </authorList>
    </citation>
    <scope>NUCLEOTIDE SEQUENCE</scope>
    <source>
        <strain evidence="2">CHK158-818</strain>
    </source>
</reference>
<protein>
    <submittedName>
        <fullName evidence="2">DUF4476 domain-containing protein</fullName>
    </submittedName>
</protein>
<dbReference type="Pfam" id="PF14771">
    <property type="entry name" value="DUF4476"/>
    <property type="match status" value="1"/>
</dbReference>
<comment type="caution">
    <text evidence="2">The sequence shown here is derived from an EMBL/GenBank/DDBJ whole genome shotgun (WGS) entry which is preliminary data.</text>
</comment>
<organism evidence="2 3">
    <name type="scientific">Candidatus Gallibacteroides avistercoris</name>
    <dbReference type="NCBI Taxonomy" id="2840833"/>
    <lineage>
        <taxon>Bacteria</taxon>
        <taxon>Pseudomonadati</taxon>
        <taxon>Bacteroidota</taxon>
        <taxon>Bacteroidia</taxon>
        <taxon>Bacteroidales</taxon>
        <taxon>Bacteroidaceae</taxon>
        <taxon>Bacteroidaceae incertae sedis</taxon>
        <taxon>Candidatus Gallibacteroides</taxon>
    </lineage>
</organism>
<dbReference type="PROSITE" id="PS51257">
    <property type="entry name" value="PROKAR_LIPOPROTEIN"/>
    <property type="match status" value="1"/>
</dbReference>
<proteinExistence type="predicted"/>
<gene>
    <name evidence="2" type="ORF">IAB03_04770</name>
</gene>
<accession>A0A9D1M748</accession>
<dbReference type="Proteomes" id="UP000824112">
    <property type="component" value="Unassembled WGS sequence"/>
</dbReference>
<evidence type="ECO:0000313" key="2">
    <source>
        <dbReference type="EMBL" id="HIU55108.1"/>
    </source>
</evidence>
<dbReference type="InterPro" id="IPR028011">
    <property type="entry name" value="DUF4476"/>
</dbReference>
<evidence type="ECO:0000313" key="3">
    <source>
        <dbReference type="Proteomes" id="UP000824112"/>
    </source>
</evidence>
<dbReference type="AlphaFoldDB" id="A0A9D1M748"/>
<reference evidence="2" key="1">
    <citation type="submission" date="2020-10" db="EMBL/GenBank/DDBJ databases">
        <authorList>
            <person name="Gilroy R."/>
        </authorList>
    </citation>
    <scope>NUCLEOTIDE SEQUENCE</scope>
    <source>
        <strain evidence="2">CHK158-818</strain>
    </source>
</reference>
<sequence length="224" mass="25550">MNRFVFFVAALLLGCNTLWGQAFKGILIESKFFPVVVFLNGEQVCSPVNTCFMTPLKRGIYQVDIFTAPEEGSVRPVGKLLYSRKVEYKNKSINIPISAIQPDGTPVKIAGKNGDIMLPTYSEVQINLLTKSIREATYDKDKHLVLDKALGATFFYTNQIGRLIDEFGYQSEKLEALKKLYPYTIDRENFYPVLSEKLKYADDKNELNRFILTFSDENSPFKIK</sequence>
<dbReference type="EMBL" id="DVNA01000111">
    <property type="protein sequence ID" value="HIU55108.1"/>
    <property type="molecule type" value="Genomic_DNA"/>
</dbReference>
<evidence type="ECO:0000259" key="1">
    <source>
        <dbReference type="Pfam" id="PF14771"/>
    </source>
</evidence>